<dbReference type="InterPro" id="IPR010809">
    <property type="entry name" value="FliD_C"/>
</dbReference>
<accession>A0A368TZG7</accession>
<keyword evidence="8" id="KW-0282">Flagellum</keyword>
<feature type="coiled-coil region" evidence="5">
    <location>
        <begin position="392"/>
        <end position="419"/>
    </location>
</feature>
<dbReference type="GO" id="GO:0005576">
    <property type="term" value="C:extracellular region"/>
    <property type="evidence" value="ECO:0007669"/>
    <property type="project" value="UniProtKB-SubCell"/>
</dbReference>
<dbReference type="PANTHER" id="PTHR30288">
    <property type="entry name" value="FLAGELLAR CAP/ASSEMBLY PROTEIN FLID"/>
    <property type="match status" value="1"/>
</dbReference>
<dbReference type="PANTHER" id="PTHR30288:SF0">
    <property type="entry name" value="FLAGELLAR HOOK-ASSOCIATED PROTEIN 2"/>
    <property type="match status" value="1"/>
</dbReference>
<comment type="subunit">
    <text evidence="2 5">Homopentamer.</text>
</comment>
<evidence type="ECO:0000256" key="4">
    <source>
        <dbReference type="ARBA" id="ARBA00023143"/>
    </source>
</evidence>
<dbReference type="Proteomes" id="UP000253204">
    <property type="component" value="Unassembled WGS sequence"/>
</dbReference>
<reference evidence="8 9" key="1">
    <citation type="submission" date="2018-07" db="EMBL/GenBank/DDBJ databases">
        <title>Halomonas rutogse sp. nov., isolated from Lake TangqianCo on Tibetan Plateau.</title>
        <authorList>
            <person name="Lu H."/>
            <person name="Xing P."/>
            <person name="Wu Q."/>
        </authorList>
    </citation>
    <scope>NUCLEOTIDE SEQUENCE [LARGE SCALE GENOMIC DNA]</scope>
    <source>
        <strain evidence="8 9">TQ8S</strain>
    </source>
</reference>
<evidence type="ECO:0000259" key="7">
    <source>
        <dbReference type="Pfam" id="PF07195"/>
    </source>
</evidence>
<keyword evidence="4 5" id="KW-0975">Bacterial flagellum</keyword>
<organism evidence="8 9">
    <name type="scientific">Vreelandella rituensis</name>
    <dbReference type="NCBI Taxonomy" id="2282306"/>
    <lineage>
        <taxon>Bacteria</taxon>
        <taxon>Pseudomonadati</taxon>
        <taxon>Pseudomonadota</taxon>
        <taxon>Gammaproteobacteria</taxon>
        <taxon>Oceanospirillales</taxon>
        <taxon>Halomonadaceae</taxon>
        <taxon>Vreelandella</taxon>
    </lineage>
</organism>
<evidence type="ECO:0000256" key="5">
    <source>
        <dbReference type="RuleBase" id="RU362066"/>
    </source>
</evidence>
<evidence type="ECO:0000256" key="3">
    <source>
        <dbReference type="ARBA" id="ARBA00023054"/>
    </source>
</evidence>
<feature type="domain" description="Flagellar hook-associated protein 2 N-terminal" evidence="6">
    <location>
        <begin position="11"/>
        <end position="105"/>
    </location>
</feature>
<comment type="subcellular location">
    <subcellularLocation>
        <location evidence="5">Secreted</location>
    </subcellularLocation>
    <subcellularLocation>
        <location evidence="5">Bacterial flagellum</location>
    </subcellularLocation>
</comment>
<evidence type="ECO:0000313" key="9">
    <source>
        <dbReference type="Proteomes" id="UP000253204"/>
    </source>
</evidence>
<sequence length="456" mass="47974">MATITSLGIGSGLDLNGLIDQLKDAERGKLEPIKRQQEQQQAKISAYGQLQTSLNSFQDAVGKLNDASLFQSLSTNVRGEGIAANATADALPGRYSVNVETLAKAGSLATTRVDSLDDVLTGENATLKLSFGAGTETSEAVINLEAGSTLADIRDQINADKQAGVTASIINDGTGYRLALNSKTTGADTSIQEIGFTGLAAGMTLASEGDTKRVGKDALLDVNGVTVTSPTNEVKGAIQGVTLTLEEEGSSSSVVVERDTLAVRDNVNGFVKAFNVLKTTIDKLTSFNGDSSTAGELLGDNTVRTIESRLRSVLGGGVAGGELSTLSQLGISLKRDGTLEIDDKKLSGLVAGDQTAISDFFAGSDKQGGLAGKLDTTLSQLQGNNGLMKSSISGAENRIESLNTRYERMEATIERTIGRYRTQFSQLDGMISQMNQVSSYLTQQFDALDYQLGRKK</sequence>
<dbReference type="GO" id="GO:0009424">
    <property type="term" value="C:bacterial-type flagellum hook"/>
    <property type="evidence" value="ECO:0007669"/>
    <property type="project" value="UniProtKB-UniRule"/>
</dbReference>
<keyword evidence="8" id="KW-0966">Cell projection</keyword>
<keyword evidence="8" id="KW-0969">Cilium</keyword>
<comment type="function">
    <text evidence="5">Required for morphogenesis and for the elongation of the flagellar filament by facilitating polymerization of the flagellin monomers at the tip of growing filament. Forms a capping structure, which prevents flagellin subunits (transported through the central channel of the flagellum) from leaking out without polymerization at the distal end.</text>
</comment>
<comment type="caution">
    <text evidence="8">The sequence shown here is derived from an EMBL/GenBank/DDBJ whole genome shotgun (WGS) entry which is preliminary data.</text>
</comment>
<dbReference type="Pfam" id="PF02465">
    <property type="entry name" value="FliD_N"/>
    <property type="match status" value="1"/>
</dbReference>
<name>A0A368TZG7_9GAMM</name>
<keyword evidence="3 5" id="KW-0175">Coiled coil</keyword>
<evidence type="ECO:0000256" key="2">
    <source>
        <dbReference type="ARBA" id="ARBA00011255"/>
    </source>
</evidence>
<gene>
    <name evidence="8" type="ORF">DU506_12610</name>
</gene>
<feature type="domain" description="Flagellar hook-associated protein 2 C-terminal" evidence="7">
    <location>
        <begin position="215"/>
        <end position="436"/>
    </location>
</feature>
<dbReference type="InterPro" id="IPR040026">
    <property type="entry name" value="FliD"/>
</dbReference>
<comment type="similarity">
    <text evidence="1 5">Belongs to the FliD family.</text>
</comment>
<evidence type="ECO:0000256" key="1">
    <source>
        <dbReference type="ARBA" id="ARBA00009764"/>
    </source>
</evidence>
<dbReference type="RefSeq" id="WP_114487268.1">
    <property type="nucleotide sequence ID" value="NZ_CBCSHM010000041.1"/>
</dbReference>
<dbReference type="GO" id="GO:0009421">
    <property type="term" value="C:bacterial-type flagellum filament cap"/>
    <property type="evidence" value="ECO:0007669"/>
    <property type="project" value="InterPro"/>
</dbReference>
<dbReference type="InterPro" id="IPR010810">
    <property type="entry name" value="Flagellin_hook_IN_motif"/>
</dbReference>
<dbReference type="AlphaFoldDB" id="A0A368TZG7"/>
<dbReference type="GO" id="GO:0007155">
    <property type="term" value="P:cell adhesion"/>
    <property type="evidence" value="ECO:0007669"/>
    <property type="project" value="InterPro"/>
</dbReference>
<evidence type="ECO:0000259" key="6">
    <source>
        <dbReference type="Pfam" id="PF02465"/>
    </source>
</evidence>
<evidence type="ECO:0000313" key="8">
    <source>
        <dbReference type="EMBL" id="RCV89607.1"/>
    </source>
</evidence>
<dbReference type="EMBL" id="QPIJ01000030">
    <property type="protein sequence ID" value="RCV89607.1"/>
    <property type="molecule type" value="Genomic_DNA"/>
</dbReference>
<dbReference type="OrthoDB" id="5980200at2"/>
<keyword evidence="5" id="KW-0964">Secreted</keyword>
<keyword evidence="9" id="KW-1185">Reference proteome</keyword>
<dbReference type="InterPro" id="IPR003481">
    <property type="entry name" value="FliD_N"/>
</dbReference>
<dbReference type="Pfam" id="PF07195">
    <property type="entry name" value="FliD_C"/>
    <property type="match status" value="1"/>
</dbReference>
<dbReference type="Pfam" id="PF07196">
    <property type="entry name" value="Flagellin_IN"/>
    <property type="match status" value="1"/>
</dbReference>
<dbReference type="GO" id="GO:0071973">
    <property type="term" value="P:bacterial-type flagellum-dependent cell motility"/>
    <property type="evidence" value="ECO:0007669"/>
    <property type="project" value="TreeGrafter"/>
</dbReference>
<protein>
    <recommendedName>
        <fullName evidence="5">Flagellar hook-associated protein 2</fullName>
        <shortName evidence="5">HAP2</shortName>
    </recommendedName>
    <alternativeName>
        <fullName evidence="5">Flagellar cap protein</fullName>
    </alternativeName>
</protein>
<proteinExistence type="inferred from homology"/>